<evidence type="ECO:0000256" key="1">
    <source>
        <dbReference type="SAM" id="MobiDB-lite"/>
    </source>
</evidence>
<organism evidence="2">
    <name type="scientific">bioreactor metagenome</name>
    <dbReference type="NCBI Taxonomy" id="1076179"/>
    <lineage>
        <taxon>unclassified sequences</taxon>
        <taxon>metagenomes</taxon>
        <taxon>ecological metagenomes</taxon>
    </lineage>
</organism>
<feature type="compositionally biased region" description="Basic and acidic residues" evidence="1">
    <location>
        <begin position="171"/>
        <end position="180"/>
    </location>
</feature>
<accession>A0A645GYQ1</accession>
<dbReference type="EMBL" id="VSSQ01082625">
    <property type="protein sequence ID" value="MPN31182.1"/>
    <property type="molecule type" value="Genomic_DNA"/>
</dbReference>
<gene>
    <name evidence="2" type="ORF">SDC9_178656</name>
</gene>
<proteinExistence type="predicted"/>
<dbReference type="AlphaFoldDB" id="A0A645GYQ1"/>
<name>A0A645GYQ1_9ZZZZ</name>
<sequence>MVRDPVQRRHAHHAVHRLVHLEPLAQVRLPQPDPVRVRRQGRGRGGEHLWRAVQGDQPAARVLGEQHRGVAPGAAAELQDGLTGDRVESVEDASAPADVGQGQGAVRGSVPVARCGSGHDADCGGSAALLHNRCPPQLSSLCSRRAPANRRASAHLSSPRSRRAPAQPPRPHGDAAHRRAAAEWGRGGVLNSRRLCGRDHCAVVTTVRS</sequence>
<protein>
    <submittedName>
        <fullName evidence="2">Uncharacterized protein</fullName>
    </submittedName>
</protein>
<reference evidence="2" key="1">
    <citation type="submission" date="2019-08" db="EMBL/GenBank/DDBJ databases">
        <authorList>
            <person name="Kucharzyk K."/>
            <person name="Murdoch R.W."/>
            <person name="Higgins S."/>
            <person name="Loffler F."/>
        </authorList>
    </citation>
    <scope>NUCLEOTIDE SEQUENCE</scope>
</reference>
<evidence type="ECO:0000313" key="2">
    <source>
        <dbReference type="EMBL" id="MPN31182.1"/>
    </source>
</evidence>
<comment type="caution">
    <text evidence="2">The sequence shown here is derived from an EMBL/GenBank/DDBJ whole genome shotgun (WGS) entry which is preliminary data.</text>
</comment>
<feature type="compositionally biased region" description="Low complexity" evidence="1">
    <location>
        <begin position="143"/>
        <end position="159"/>
    </location>
</feature>
<feature type="region of interest" description="Disordered" evidence="1">
    <location>
        <begin position="141"/>
        <end position="180"/>
    </location>
</feature>
<feature type="region of interest" description="Disordered" evidence="1">
    <location>
        <begin position="86"/>
        <end position="105"/>
    </location>
</feature>